<evidence type="ECO:0000256" key="3">
    <source>
        <dbReference type="ARBA" id="ARBA00022729"/>
    </source>
</evidence>
<sequence>MKRYILIFATAFSCSAMLGGCQKGFLDQVPDDRLTVEDIFKFRNTTENFLNNVYSAIPDEAAQRFVTTRNSGPWTGASDEADYNYSFVTSNNLNLGAWGATDGFVRTYWRNYYQAIRNASFFMANVEKCQELGPQLIAQYRAEARALRAMYYFYLIRTYGPVVLLGDSPIPLDAPNDQLQLPRNTMDECVKYISDELDAAANDLPSKPSTEGNYGRITRGIALAFKIEALMLNASPLFNGNADYAALKSKNGVNLISQTYDPAKWALAATAARNFINEFVPATYNLYRETTNGLPDPYLSCRNVVLTEWGASSNANQEWIFARPAADISMMQFERTPLHIGNINESTGGGALGATQQMVDAFFMNNGLPIADPASGYQLSGYSNFTAPGDVAARSTYNQWVNREPRFYVNITYDGSRWLNTNGGQIITGTQASGNSGRNASASDFSPTGYIVRKNMITGPWQTSNRSCVLLRLAQVYLNYAEALQESEPGHADVIKYLNLIRERAGIPQYGANPGQIPVPADLKAAIRQERRVELAFENVRYFDTRRWKIAETTDNGEFKGLNIVGNGADFLKVVTFETRTFAKRHYLFPIPQNEININKALVQNTGW</sequence>
<evidence type="ECO:0000256" key="1">
    <source>
        <dbReference type="ARBA" id="ARBA00004442"/>
    </source>
</evidence>
<protein>
    <submittedName>
        <fullName evidence="9">RagB/SusD family nutrient uptake outer membrane protein</fullName>
    </submittedName>
</protein>
<evidence type="ECO:0000256" key="4">
    <source>
        <dbReference type="ARBA" id="ARBA00023136"/>
    </source>
</evidence>
<dbReference type="RefSeq" id="WP_341836682.1">
    <property type="nucleotide sequence ID" value="NZ_CP149822.1"/>
</dbReference>
<dbReference type="Proteomes" id="UP001485459">
    <property type="component" value="Chromosome"/>
</dbReference>
<gene>
    <name evidence="9" type="ORF">WJU16_02155</name>
</gene>
<evidence type="ECO:0000313" key="10">
    <source>
        <dbReference type="Proteomes" id="UP001485459"/>
    </source>
</evidence>
<organism evidence="9 10">
    <name type="scientific">Chitinophaga pollutisoli</name>
    <dbReference type="NCBI Taxonomy" id="3133966"/>
    <lineage>
        <taxon>Bacteria</taxon>
        <taxon>Pseudomonadati</taxon>
        <taxon>Bacteroidota</taxon>
        <taxon>Chitinophagia</taxon>
        <taxon>Chitinophagales</taxon>
        <taxon>Chitinophagaceae</taxon>
        <taxon>Chitinophaga</taxon>
    </lineage>
</organism>
<name>A0ABZ2YQS6_9BACT</name>
<keyword evidence="5" id="KW-0998">Cell outer membrane</keyword>
<dbReference type="PROSITE" id="PS51257">
    <property type="entry name" value="PROKAR_LIPOPROTEIN"/>
    <property type="match status" value="1"/>
</dbReference>
<dbReference type="InterPro" id="IPR012944">
    <property type="entry name" value="SusD_RagB_dom"/>
</dbReference>
<evidence type="ECO:0000256" key="5">
    <source>
        <dbReference type="ARBA" id="ARBA00023237"/>
    </source>
</evidence>
<dbReference type="SUPFAM" id="SSF48452">
    <property type="entry name" value="TPR-like"/>
    <property type="match status" value="1"/>
</dbReference>
<feature type="domain" description="RagB/SusD" evidence="7">
    <location>
        <begin position="341"/>
        <end position="608"/>
    </location>
</feature>
<evidence type="ECO:0000256" key="2">
    <source>
        <dbReference type="ARBA" id="ARBA00006275"/>
    </source>
</evidence>
<dbReference type="InterPro" id="IPR011990">
    <property type="entry name" value="TPR-like_helical_dom_sf"/>
</dbReference>
<evidence type="ECO:0000313" key="9">
    <source>
        <dbReference type="EMBL" id="WZN41838.1"/>
    </source>
</evidence>
<dbReference type="Pfam" id="PF07980">
    <property type="entry name" value="SusD_RagB"/>
    <property type="match status" value="1"/>
</dbReference>
<feature type="signal peptide" evidence="6">
    <location>
        <begin position="1"/>
        <end position="18"/>
    </location>
</feature>
<keyword evidence="3 6" id="KW-0732">Signal</keyword>
<comment type="subcellular location">
    <subcellularLocation>
        <location evidence="1">Cell outer membrane</location>
    </subcellularLocation>
</comment>
<comment type="similarity">
    <text evidence="2">Belongs to the SusD family.</text>
</comment>
<evidence type="ECO:0000256" key="6">
    <source>
        <dbReference type="SAM" id="SignalP"/>
    </source>
</evidence>
<evidence type="ECO:0000259" key="8">
    <source>
        <dbReference type="Pfam" id="PF14322"/>
    </source>
</evidence>
<proteinExistence type="inferred from homology"/>
<reference evidence="10" key="1">
    <citation type="submission" date="2024-03" db="EMBL/GenBank/DDBJ databases">
        <title>Chitinophaga horti sp. nov., isolated from garden soil.</title>
        <authorList>
            <person name="Lee D.S."/>
            <person name="Han D.M."/>
            <person name="Baek J.H."/>
            <person name="Choi D.G."/>
            <person name="Jeon J.H."/>
            <person name="Jeon C.O."/>
        </authorList>
    </citation>
    <scope>NUCLEOTIDE SEQUENCE [LARGE SCALE GENOMIC DNA]</scope>
    <source>
        <strain evidence="10">GPA1</strain>
    </source>
</reference>
<evidence type="ECO:0000259" key="7">
    <source>
        <dbReference type="Pfam" id="PF07980"/>
    </source>
</evidence>
<dbReference type="Gene3D" id="1.25.40.390">
    <property type="match status" value="1"/>
</dbReference>
<dbReference type="InterPro" id="IPR033985">
    <property type="entry name" value="SusD-like_N"/>
</dbReference>
<accession>A0ABZ2YQS6</accession>
<keyword evidence="4" id="KW-0472">Membrane</keyword>
<dbReference type="Pfam" id="PF14322">
    <property type="entry name" value="SusD-like_3"/>
    <property type="match status" value="1"/>
</dbReference>
<feature type="domain" description="SusD-like N-terminal" evidence="8">
    <location>
        <begin position="25"/>
        <end position="224"/>
    </location>
</feature>
<keyword evidence="10" id="KW-1185">Reference proteome</keyword>
<dbReference type="EMBL" id="CP149822">
    <property type="protein sequence ID" value="WZN41838.1"/>
    <property type="molecule type" value="Genomic_DNA"/>
</dbReference>
<feature type="chain" id="PRO_5047353731" evidence="6">
    <location>
        <begin position="19"/>
        <end position="608"/>
    </location>
</feature>